<dbReference type="PANTHER" id="PTHR44360">
    <property type="entry name" value="DNAJ HOMOLOG SUBFAMILY B MEMBER 9"/>
    <property type="match status" value="1"/>
</dbReference>
<dbReference type="GO" id="GO:0051087">
    <property type="term" value="F:protein-folding chaperone binding"/>
    <property type="evidence" value="ECO:0007669"/>
    <property type="project" value="TreeGrafter"/>
</dbReference>
<sequence length="284" mass="30168">MQFRAPGAEVPNPYAALGVSPDASADEIKKAFRKKATALHPDRNNGGDEEFQAVGQAYEILKDPEKRREFDLTGTVGGGGMGGGGPSQAAQEAMIREFMRQNGFGADFGFGGQGQQQRPAKKPFPRPGVDCWIAADVAEISRASRASMFSTDKDEIRARFAGTLGVVSAVDSRDRSVKVRVMVSPGRAAEIWYGSDAIWDPAALAEGGQVRVCRDAAALHRSSRAAGLAIDLDKDSVRERCAGKTGTVQAVDTGDQTAKLRVVDRQAGTAVICWFAIASLVPVV</sequence>
<dbReference type="EnsemblProtists" id="EOD33050">
    <property type="protein sequence ID" value="EOD33050"/>
    <property type="gene ID" value="EMIHUDRAFT_111960"/>
</dbReference>
<reference evidence="5" key="1">
    <citation type="journal article" date="2013" name="Nature">
        <title>Pan genome of the phytoplankton Emiliania underpins its global distribution.</title>
        <authorList>
            <person name="Read B.A."/>
            <person name="Kegel J."/>
            <person name="Klute M.J."/>
            <person name="Kuo A."/>
            <person name="Lefebvre S.C."/>
            <person name="Maumus F."/>
            <person name="Mayer C."/>
            <person name="Miller J."/>
            <person name="Monier A."/>
            <person name="Salamov A."/>
            <person name="Young J."/>
            <person name="Aguilar M."/>
            <person name="Claverie J.M."/>
            <person name="Frickenhaus S."/>
            <person name="Gonzalez K."/>
            <person name="Herman E.K."/>
            <person name="Lin Y.C."/>
            <person name="Napier J."/>
            <person name="Ogata H."/>
            <person name="Sarno A.F."/>
            <person name="Shmutz J."/>
            <person name="Schroeder D."/>
            <person name="de Vargas C."/>
            <person name="Verret F."/>
            <person name="von Dassow P."/>
            <person name="Valentin K."/>
            <person name="Van de Peer Y."/>
            <person name="Wheeler G."/>
            <person name="Dacks J.B."/>
            <person name="Delwiche C.F."/>
            <person name="Dyhrman S.T."/>
            <person name="Glockner G."/>
            <person name="John U."/>
            <person name="Richards T."/>
            <person name="Worden A.Z."/>
            <person name="Zhang X."/>
            <person name="Grigoriev I.V."/>
            <person name="Allen A.E."/>
            <person name="Bidle K."/>
            <person name="Borodovsky M."/>
            <person name="Bowler C."/>
            <person name="Brownlee C."/>
            <person name="Cock J.M."/>
            <person name="Elias M."/>
            <person name="Gladyshev V.N."/>
            <person name="Groth M."/>
            <person name="Guda C."/>
            <person name="Hadaegh A."/>
            <person name="Iglesias-Rodriguez M.D."/>
            <person name="Jenkins J."/>
            <person name="Jones B.M."/>
            <person name="Lawson T."/>
            <person name="Leese F."/>
            <person name="Lindquist E."/>
            <person name="Lobanov A."/>
            <person name="Lomsadze A."/>
            <person name="Malik S.B."/>
            <person name="Marsh M.E."/>
            <person name="Mackinder L."/>
            <person name="Mock T."/>
            <person name="Mueller-Roeber B."/>
            <person name="Pagarete A."/>
            <person name="Parker M."/>
            <person name="Probert I."/>
            <person name="Quesneville H."/>
            <person name="Raines C."/>
            <person name="Rensing S.A."/>
            <person name="Riano-Pachon D.M."/>
            <person name="Richier S."/>
            <person name="Rokitta S."/>
            <person name="Shiraiwa Y."/>
            <person name="Soanes D.M."/>
            <person name="van der Giezen M."/>
            <person name="Wahlund T.M."/>
            <person name="Williams B."/>
            <person name="Wilson W."/>
            <person name="Wolfe G."/>
            <person name="Wurch L.L."/>
        </authorList>
    </citation>
    <scope>NUCLEOTIDE SEQUENCE</scope>
</reference>
<dbReference type="SUPFAM" id="SSF46565">
    <property type="entry name" value="Chaperone J-domain"/>
    <property type="match status" value="1"/>
</dbReference>
<dbReference type="GO" id="GO:0051787">
    <property type="term" value="F:misfolded protein binding"/>
    <property type="evidence" value="ECO:0007669"/>
    <property type="project" value="TreeGrafter"/>
</dbReference>
<evidence type="ECO:0000256" key="1">
    <source>
        <dbReference type="ARBA" id="ARBA00023186"/>
    </source>
</evidence>
<dbReference type="PROSITE" id="PS50076">
    <property type="entry name" value="DNAJ_2"/>
    <property type="match status" value="1"/>
</dbReference>
<dbReference type="CDD" id="cd06257">
    <property type="entry name" value="DnaJ"/>
    <property type="match status" value="1"/>
</dbReference>
<keyword evidence="1" id="KW-0143">Chaperone</keyword>
<protein>
    <recommendedName>
        <fullName evidence="3">J domain-containing protein</fullName>
    </recommendedName>
</protein>
<dbReference type="OMA" id="RADELWF"/>
<dbReference type="Gene3D" id="1.10.287.110">
    <property type="entry name" value="DnaJ domain"/>
    <property type="match status" value="1"/>
</dbReference>
<reference evidence="4" key="2">
    <citation type="submission" date="2024-10" db="UniProtKB">
        <authorList>
            <consortium name="EnsemblProtists"/>
        </authorList>
    </citation>
    <scope>IDENTIFICATION</scope>
</reference>
<dbReference type="GO" id="GO:0005783">
    <property type="term" value="C:endoplasmic reticulum"/>
    <property type="evidence" value="ECO:0007669"/>
    <property type="project" value="TreeGrafter"/>
</dbReference>
<dbReference type="InterPro" id="IPR051948">
    <property type="entry name" value="Hsp70_co-chaperone_J-domain"/>
</dbReference>
<dbReference type="InterPro" id="IPR001623">
    <property type="entry name" value="DnaJ_domain"/>
</dbReference>
<dbReference type="HOGENOM" id="CLU_981528_0_0_1"/>
<dbReference type="PRINTS" id="PR00625">
    <property type="entry name" value="JDOMAIN"/>
</dbReference>
<evidence type="ECO:0000313" key="4">
    <source>
        <dbReference type="EnsemblProtists" id="EOD33050"/>
    </source>
</evidence>
<dbReference type="Pfam" id="PF00226">
    <property type="entry name" value="DnaJ"/>
    <property type="match status" value="1"/>
</dbReference>
<dbReference type="PANTHER" id="PTHR44360:SF1">
    <property type="entry name" value="DNAJ HOMOLOG SUBFAMILY B MEMBER 9"/>
    <property type="match status" value="1"/>
</dbReference>
<dbReference type="SMART" id="SM00271">
    <property type="entry name" value="DnaJ"/>
    <property type="match status" value="1"/>
</dbReference>
<dbReference type="GeneID" id="17269544"/>
<organism evidence="4 5">
    <name type="scientific">Emiliania huxleyi (strain CCMP1516)</name>
    <dbReference type="NCBI Taxonomy" id="280463"/>
    <lineage>
        <taxon>Eukaryota</taxon>
        <taxon>Haptista</taxon>
        <taxon>Haptophyta</taxon>
        <taxon>Prymnesiophyceae</taxon>
        <taxon>Isochrysidales</taxon>
        <taxon>Noelaerhabdaceae</taxon>
        <taxon>Emiliania</taxon>
    </lineage>
</organism>
<evidence type="ECO:0000256" key="2">
    <source>
        <dbReference type="SAM" id="MobiDB-lite"/>
    </source>
</evidence>
<keyword evidence="5" id="KW-1185">Reference proteome</keyword>
<dbReference type="KEGG" id="ehx:EMIHUDRAFT_111960"/>
<dbReference type="eggNOG" id="KOG0714">
    <property type="taxonomic scope" value="Eukaryota"/>
</dbReference>
<evidence type="ECO:0000313" key="5">
    <source>
        <dbReference type="Proteomes" id="UP000013827"/>
    </source>
</evidence>
<dbReference type="AlphaFoldDB" id="A0A0D3KBB5"/>
<feature type="region of interest" description="Disordered" evidence="2">
    <location>
        <begin position="1"/>
        <end position="20"/>
    </location>
</feature>
<evidence type="ECO:0000259" key="3">
    <source>
        <dbReference type="PROSITE" id="PS50076"/>
    </source>
</evidence>
<accession>A0A0D3KBB5</accession>
<dbReference type="RefSeq" id="XP_005785479.1">
    <property type="nucleotide sequence ID" value="XM_005785422.1"/>
</dbReference>
<dbReference type="EnsemblProtists" id="EOD23998">
    <property type="protein sequence ID" value="EOD23998"/>
    <property type="gene ID" value="EMIHUDRAFT_207027"/>
</dbReference>
<dbReference type="InterPro" id="IPR036869">
    <property type="entry name" value="J_dom_sf"/>
</dbReference>
<proteinExistence type="predicted"/>
<dbReference type="PROSITE" id="PS00636">
    <property type="entry name" value="DNAJ_1"/>
    <property type="match status" value="1"/>
</dbReference>
<dbReference type="KEGG" id="ehx:EMIHUDRAFT_207027"/>
<dbReference type="Proteomes" id="UP000013827">
    <property type="component" value="Unassembled WGS sequence"/>
</dbReference>
<dbReference type="STRING" id="2903.R1F2E3"/>
<dbReference type="InterPro" id="IPR018253">
    <property type="entry name" value="DnaJ_domain_CS"/>
</dbReference>
<dbReference type="PaxDb" id="2903-EOD23998"/>
<feature type="domain" description="J" evidence="3">
    <location>
        <begin position="12"/>
        <end position="74"/>
    </location>
</feature>
<dbReference type="GO" id="GO:0036503">
    <property type="term" value="P:ERAD pathway"/>
    <property type="evidence" value="ECO:0007669"/>
    <property type="project" value="TreeGrafter"/>
</dbReference>
<name>A0A0D3KBB5_EMIH1</name>
<dbReference type="RefSeq" id="XP_005776427.1">
    <property type="nucleotide sequence ID" value="XM_005776370.1"/>
</dbReference>
<dbReference type="GeneID" id="17278321"/>